<organism evidence="1 2">
    <name type="scientific">Oceanidesulfovibrio marinus</name>
    <dbReference type="NCBI Taxonomy" id="370038"/>
    <lineage>
        <taxon>Bacteria</taxon>
        <taxon>Pseudomonadati</taxon>
        <taxon>Thermodesulfobacteriota</taxon>
        <taxon>Desulfovibrionia</taxon>
        <taxon>Desulfovibrionales</taxon>
        <taxon>Desulfovibrionaceae</taxon>
        <taxon>Oceanidesulfovibrio</taxon>
    </lineage>
</organism>
<dbReference type="AlphaFoldDB" id="A0A6P1ZA60"/>
<dbReference type="Pfam" id="PF13596">
    <property type="entry name" value="PAS_10"/>
    <property type="match status" value="1"/>
</dbReference>
<name>A0A6P1ZA60_9BACT</name>
<protein>
    <submittedName>
        <fullName evidence="1">Uncharacterized protein</fullName>
    </submittedName>
</protein>
<accession>A0A6P1ZA60</accession>
<comment type="caution">
    <text evidence="1">The sequence shown here is derived from an EMBL/GenBank/DDBJ whole genome shotgun (WGS) entry which is preliminary data.</text>
</comment>
<gene>
    <name evidence="1" type="ORF">DQK91_22355</name>
</gene>
<reference evidence="1 2" key="1">
    <citation type="submission" date="2018-06" db="EMBL/GenBank/DDBJ databases">
        <title>Complete genome of Desulfovibrio marinus P48SEP.</title>
        <authorList>
            <person name="Crispim J.S."/>
            <person name="Vidigal P.M.P."/>
            <person name="Silva L.C.F."/>
            <person name="Araujo L.C."/>
            <person name="Laguardia C.N."/>
            <person name="Dias R.S."/>
            <person name="Sousa M.P."/>
            <person name="Paula S.O."/>
            <person name="Silva C."/>
        </authorList>
    </citation>
    <scope>NUCLEOTIDE SEQUENCE [LARGE SCALE GENOMIC DNA]</scope>
    <source>
        <strain evidence="1 2">P48SEP</strain>
    </source>
</reference>
<dbReference type="EMBL" id="QMIF01000126">
    <property type="protein sequence ID" value="TVM28290.1"/>
    <property type="molecule type" value="Genomic_DNA"/>
</dbReference>
<proteinExistence type="predicted"/>
<evidence type="ECO:0000313" key="1">
    <source>
        <dbReference type="EMBL" id="TVM28290.1"/>
    </source>
</evidence>
<feature type="non-terminal residue" evidence="1">
    <location>
        <position position="69"/>
    </location>
</feature>
<dbReference type="RefSeq" id="WP_144307559.1">
    <property type="nucleotide sequence ID" value="NZ_QMIF01000126.1"/>
</dbReference>
<dbReference type="Proteomes" id="UP000434052">
    <property type="component" value="Unassembled WGS sequence"/>
</dbReference>
<sequence>MRIVRFTPVAAEIFLIVDTDLGRPIDHVVNFMRSATIKEDSPRVLDKLQPLEREVQSRKGKWYLKHIIP</sequence>
<evidence type="ECO:0000313" key="2">
    <source>
        <dbReference type="Proteomes" id="UP000434052"/>
    </source>
</evidence>